<dbReference type="PROSITE" id="PS50011">
    <property type="entry name" value="PROTEIN_KINASE_DOM"/>
    <property type="match status" value="1"/>
</dbReference>
<dbReference type="AlphaFoldDB" id="A0A518CGN7"/>
<feature type="binding site" evidence="3">
    <location>
        <position position="40"/>
    </location>
    <ligand>
        <name>ATP</name>
        <dbReference type="ChEBI" id="CHEBI:30616"/>
    </ligand>
</feature>
<keyword evidence="1 3" id="KW-0547">Nucleotide-binding</keyword>
<dbReference type="EMBL" id="CP036281">
    <property type="protein sequence ID" value="QDU78389.1"/>
    <property type="molecule type" value="Genomic_DNA"/>
</dbReference>
<dbReference type="InterPro" id="IPR011009">
    <property type="entry name" value="Kinase-like_dom_sf"/>
</dbReference>
<gene>
    <name evidence="6" type="primary">prkC_1</name>
    <name evidence="6" type="ORF">Pla110_00900</name>
</gene>
<dbReference type="PANTHER" id="PTHR44167:SF24">
    <property type="entry name" value="SERINE_THREONINE-PROTEIN KINASE CHK2"/>
    <property type="match status" value="1"/>
</dbReference>
<dbReference type="OrthoDB" id="6111975at2"/>
<evidence type="ECO:0000256" key="1">
    <source>
        <dbReference type="ARBA" id="ARBA00022741"/>
    </source>
</evidence>
<feature type="domain" description="Protein kinase" evidence="5">
    <location>
        <begin position="11"/>
        <end position="252"/>
    </location>
</feature>
<dbReference type="SMART" id="SM00220">
    <property type="entry name" value="S_TKc"/>
    <property type="match status" value="1"/>
</dbReference>
<evidence type="ECO:0000256" key="2">
    <source>
        <dbReference type="ARBA" id="ARBA00022840"/>
    </source>
</evidence>
<protein>
    <submittedName>
        <fullName evidence="6">Serine/threonine-protein kinase PrkC</fullName>
        <ecNumber evidence="6">2.7.11.1</ecNumber>
    </submittedName>
</protein>
<dbReference type="Gene3D" id="1.10.510.10">
    <property type="entry name" value="Transferase(Phosphotransferase) domain 1"/>
    <property type="match status" value="1"/>
</dbReference>
<dbReference type="EC" id="2.7.11.1" evidence="6"/>
<dbReference type="InterPro" id="IPR008271">
    <property type="entry name" value="Ser/Thr_kinase_AS"/>
</dbReference>
<proteinExistence type="predicted"/>
<dbReference type="CDD" id="cd14014">
    <property type="entry name" value="STKc_PknB_like"/>
    <property type="match status" value="1"/>
</dbReference>
<dbReference type="InterPro" id="IPR000719">
    <property type="entry name" value="Prot_kinase_dom"/>
</dbReference>
<feature type="region of interest" description="Disordered" evidence="4">
    <location>
        <begin position="261"/>
        <end position="292"/>
    </location>
</feature>
<evidence type="ECO:0000256" key="3">
    <source>
        <dbReference type="PROSITE-ProRule" id="PRU10141"/>
    </source>
</evidence>
<evidence type="ECO:0000256" key="4">
    <source>
        <dbReference type="SAM" id="MobiDB-lite"/>
    </source>
</evidence>
<sequence length="292" mass="33909">MLRIRQRFDKYRIEKRLGEGGFATIYQAYDSIEGIRVALKIPHQEMVSDSLLKDFKNEVRVLARLDHPHILPLKYASFIENRFVIVTPLGEQTLCDRLRKRMSFDLTLEFAQQMIEAVAFAHEHRVMHCDIKPENMILFENNHLRLADFGIAKIAVRTVRSSGSGTLGYMAPEQAMGKPSFRSDVFSLGLIIYRMLAGKWPEWPYEWPLPGHNRLKQKVPQEFVEFLKKSLQVNPKKRFTDAQQMLKQFPRLKRQALKQAAIKRTKKTTKRGSTTRKAKSKSNGVRAVRRIA</sequence>
<keyword evidence="6" id="KW-0418">Kinase</keyword>
<dbReference type="GO" id="GO:0004674">
    <property type="term" value="F:protein serine/threonine kinase activity"/>
    <property type="evidence" value="ECO:0007669"/>
    <property type="project" value="UniProtKB-EC"/>
</dbReference>
<keyword evidence="6" id="KW-0808">Transferase</keyword>
<dbReference type="InterPro" id="IPR017441">
    <property type="entry name" value="Protein_kinase_ATP_BS"/>
</dbReference>
<dbReference type="Pfam" id="PF00069">
    <property type="entry name" value="Pkinase"/>
    <property type="match status" value="1"/>
</dbReference>
<dbReference type="PANTHER" id="PTHR44167">
    <property type="entry name" value="OVARIAN-SPECIFIC SERINE/THREONINE-PROTEIN KINASE LOK-RELATED"/>
    <property type="match status" value="1"/>
</dbReference>
<evidence type="ECO:0000313" key="7">
    <source>
        <dbReference type="Proteomes" id="UP000317178"/>
    </source>
</evidence>
<dbReference type="PROSITE" id="PS00107">
    <property type="entry name" value="PROTEIN_KINASE_ATP"/>
    <property type="match status" value="1"/>
</dbReference>
<name>A0A518CGN7_9PLAN</name>
<dbReference type="SUPFAM" id="SSF56112">
    <property type="entry name" value="Protein kinase-like (PK-like)"/>
    <property type="match status" value="1"/>
</dbReference>
<dbReference type="Proteomes" id="UP000317178">
    <property type="component" value="Chromosome"/>
</dbReference>
<accession>A0A518CGN7</accession>
<reference evidence="6 7" key="1">
    <citation type="submission" date="2019-02" db="EMBL/GenBank/DDBJ databases">
        <title>Deep-cultivation of Planctomycetes and their phenomic and genomic characterization uncovers novel biology.</title>
        <authorList>
            <person name="Wiegand S."/>
            <person name="Jogler M."/>
            <person name="Boedeker C."/>
            <person name="Pinto D."/>
            <person name="Vollmers J."/>
            <person name="Rivas-Marin E."/>
            <person name="Kohn T."/>
            <person name="Peeters S.H."/>
            <person name="Heuer A."/>
            <person name="Rast P."/>
            <person name="Oberbeckmann S."/>
            <person name="Bunk B."/>
            <person name="Jeske O."/>
            <person name="Meyerdierks A."/>
            <person name="Storesund J.E."/>
            <person name="Kallscheuer N."/>
            <person name="Luecker S."/>
            <person name="Lage O.M."/>
            <person name="Pohl T."/>
            <person name="Merkel B.J."/>
            <person name="Hornburger P."/>
            <person name="Mueller R.-W."/>
            <person name="Bruemmer F."/>
            <person name="Labrenz M."/>
            <person name="Spormann A.M."/>
            <person name="Op den Camp H."/>
            <person name="Overmann J."/>
            <person name="Amann R."/>
            <person name="Jetten M.S.M."/>
            <person name="Mascher T."/>
            <person name="Medema M.H."/>
            <person name="Devos D.P."/>
            <person name="Kaster A.-K."/>
            <person name="Ovreas L."/>
            <person name="Rohde M."/>
            <person name="Galperin M.Y."/>
            <person name="Jogler C."/>
        </authorList>
    </citation>
    <scope>NUCLEOTIDE SEQUENCE [LARGE SCALE GENOMIC DNA]</scope>
    <source>
        <strain evidence="6 7">Pla110</strain>
    </source>
</reference>
<dbReference type="KEGG" id="plon:Pla110_00900"/>
<keyword evidence="2 3" id="KW-0067">ATP-binding</keyword>
<organism evidence="6 7">
    <name type="scientific">Polystyrenella longa</name>
    <dbReference type="NCBI Taxonomy" id="2528007"/>
    <lineage>
        <taxon>Bacteria</taxon>
        <taxon>Pseudomonadati</taxon>
        <taxon>Planctomycetota</taxon>
        <taxon>Planctomycetia</taxon>
        <taxon>Planctomycetales</taxon>
        <taxon>Planctomycetaceae</taxon>
        <taxon>Polystyrenella</taxon>
    </lineage>
</organism>
<evidence type="ECO:0000259" key="5">
    <source>
        <dbReference type="PROSITE" id="PS50011"/>
    </source>
</evidence>
<dbReference type="GO" id="GO:0005524">
    <property type="term" value="F:ATP binding"/>
    <property type="evidence" value="ECO:0007669"/>
    <property type="project" value="UniProtKB-UniRule"/>
</dbReference>
<feature type="compositionally biased region" description="Basic residues" evidence="4">
    <location>
        <begin position="261"/>
        <end position="280"/>
    </location>
</feature>
<evidence type="ECO:0000313" key="6">
    <source>
        <dbReference type="EMBL" id="QDU78389.1"/>
    </source>
</evidence>
<dbReference type="PROSITE" id="PS00108">
    <property type="entry name" value="PROTEIN_KINASE_ST"/>
    <property type="match status" value="1"/>
</dbReference>
<keyword evidence="7" id="KW-1185">Reference proteome</keyword>